<evidence type="ECO:0000256" key="1">
    <source>
        <dbReference type="SAM" id="Phobius"/>
    </source>
</evidence>
<keyword evidence="4" id="KW-1185">Reference proteome</keyword>
<keyword evidence="1" id="KW-0812">Transmembrane</keyword>
<dbReference type="InterPro" id="IPR004177">
    <property type="entry name" value="DDHD_dom"/>
</dbReference>
<evidence type="ECO:0000313" key="4">
    <source>
        <dbReference type="Proteomes" id="UP001530315"/>
    </source>
</evidence>
<sequence length="693" mass="77449">MLPRIWLTRAKDSDVWKPLRKIDCKALNESRGKFIMVLLVYHLSECLILFSPLVLSTNFMYWLGEEILIEGGRAIADPKNGTMRFNFVSRPETKLMSATWFIKEEKKNQKEFILHPLPEADSWQVELLYQNAVRASSSLGEGLDDILKKEVILESEPNCRVSVVNNGGLLSMRKRPLKSSFLGFGEVQVSLQRGYGQYTIEGEDDENALGDITHAIFVIHGIGEAMWNREEVRTMSMVEELDLLRMTVNKKKIMAWRDECKKCEKQKRSLPPPPNRIEFLPIEWYDKVRSPNHSLVTSLTAVTLNSIPALRSIANDVIFDVLMYLTPEFCEAILECVTAQIVELFSTFQRVNPLFIASGGKFSIIGHSLGSVIAWDILSILKDNADRDISKVDVNDAIYLDVSASPIRVRAAEHPLGYHALDAENVRKHGTWGPCLPKKMLTTIPFTPDLMIFLGSPIGLFLTLRGAHPIFDEMRAIAEAERAGLIPCDNEEAEPPRVFNVSPIICSPFSLPAGAVYNIFHPSDPVAYRIEPLLLPEGVGAHEFPPPLFLSPDGRGVRLHVKARQVGDQLFKQFGSLSYLFDKSIENAVAATADADAARNRATLGTDGKEKATERRSFSGCIKGRECSFRLGGRSARIDFQIQPGVIDNEYISAVTAHSSYFSNDDIIDFIIFNTRPNEDKLLPSSVGGSSSF</sequence>
<evidence type="ECO:0000313" key="3">
    <source>
        <dbReference type="EMBL" id="KAL3772967.1"/>
    </source>
</evidence>
<feature type="domain" description="DDHD" evidence="2">
    <location>
        <begin position="444"/>
        <end position="677"/>
    </location>
</feature>
<name>A0ABD3NAF8_9STRA</name>
<dbReference type="PANTHER" id="PTHR23509">
    <property type="entry name" value="PA-PL1 PHOSPHOLIPASE FAMILY"/>
    <property type="match status" value="1"/>
</dbReference>
<keyword evidence="1" id="KW-0472">Membrane</keyword>
<dbReference type="InterPro" id="IPR058055">
    <property type="entry name" value="PA-PLA1"/>
</dbReference>
<dbReference type="EMBL" id="JALLAZ020001561">
    <property type="protein sequence ID" value="KAL3772967.1"/>
    <property type="molecule type" value="Genomic_DNA"/>
</dbReference>
<keyword evidence="1" id="KW-1133">Transmembrane helix</keyword>
<gene>
    <name evidence="3" type="ORF">ACHAW5_003939</name>
</gene>
<dbReference type="PANTHER" id="PTHR23509:SF10">
    <property type="entry name" value="LD21067P"/>
    <property type="match status" value="1"/>
</dbReference>
<evidence type="ECO:0000259" key="2">
    <source>
        <dbReference type="PROSITE" id="PS51043"/>
    </source>
</evidence>
<feature type="transmembrane region" description="Helical" evidence="1">
    <location>
        <begin position="34"/>
        <end position="55"/>
    </location>
</feature>
<dbReference type="Proteomes" id="UP001530315">
    <property type="component" value="Unassembled WGS sequence"/>
</dbReference>
<proteinExistence type="predicted"/>
<dbReference type="SMART" id="SM01127">
    <property type="entry name" value="DDHD"/>
    <property type="match status" value="1"/>
</dbReference>
<reference evidence="3 4" key="1">
    <citation type="submission" date="2024-10" db="EMBL/GenBank/DDBJ databases">
        <title>Updated reference genomes for cyclostephanoid diatoms.</title>
        <authorList>
            <person name="Roberts W.R."/>
            <person name="Alverson A.J."/>
        </authorList>
    </citation>
    <scope>NUCLEOTIDE SEQUENCE [LARGE SCALE GENOMIC DNA]</scope>
    <source>
        <strain evidence="3 4">AJA276-08</strain>
    </source>
</reference>
<dbReference type="PROSITE" id="PS51043">
    <property type="entry name" value="DDHD"/>
    <property type="match status" value="1"/>
</dbReference>
<dbReference type="AlphaFoldDB" id="A0ABD3NAF8"/>
<comment type="caution">
    <text evidence="3">The sequence shown here is derived from an EMBL/GenBank/DDBJ whole genome shotgun (WGS) entry which is preliminary data.</text>
</comment>
<organism evidence="3 4">
    <name type="scientific">Stephanodiscus triporus</name>
    <dbReference type="NCBI Taxonomy" id="2934178"/>
    <lineage>
        <taxon>Eukaryota</taxon>
        <taxon>Sar</taxon>
        <taxon>Stramenopiles</taxon>
        <taxon>Ochrophyta</taxon>
        <taxon>Bacillariophyta</taxon>
        <taxon>Coscinodiscophyceae</taxon>
        <taxon>Thalassiosirophycidae</taxon>
        <taxon>Stephanodiscales</taxon>
        <taxon>Stephanodiscaceae</taxon>
        <taxon>Stephanodiscus</taxon>
    </lineage>
</organism>
<dbReference type="Pfam" id="PF02862">
    <property type="entry name" value="DDHD"/>
    <property type="match status" value="2"/>
</dbReference>
<protein>
    <recommendedName>
        <fullName evidence="2">DDHD domain-containing protein</fullName>
    </recommendedName>
</protein>
<accession>A0ABD3NAF8</accession>